<evidence type="ECO:0000259" key="1">
    <source>
        <dbReference type="Pfam" id="PF00535"/>
    </source>
</evidence>
<gene>
    <name evidence="2" type="ORF">SAMN06297358_3129</name>
</gene>
<reference evidence="3" key="1">
    <citation type="submission" date="2017-09" db="EMBL/GenBank/DDBJ databases">
        <authorList>
            <person name="Varghese N."/>
            <person name="Submissions S."/>
        </authorList>
    </citation>
    <scope>NUCLEOTIDE SEQUENCE [LARGE SCALE GENOMIC DNA]</scope>
    <source>
        <strain evidence="3">CGMCC 1.12803</strain>
    </source>
</reference>
<sequence length="247" mass="27977">MKITIITVVYNAEQHLRDCIESVLGQDYEDLEYVLIDGKSTDRTYHIAKEYEERISVLVSEPDQGMYDALNKGIALATGEVIGILNADDILASSDVITELVKKFKVLDVDAVYGDLNYVAPNDINKIQRKWRSSSACPKDLALGWMPAHPTLYVKAGLFSQLGAYKLNYGSAADYELMLRYFYKHQITTAYLPKLMVNMRSGGMSNQSAKHRYAAFLNDYAALKQNNVPMPLMALLLKKLRKIRQFF</sequence>
<dbReference type="Pfam" id="PF00535">
    <property type="entry name" value="Glycos_transf_2"/>
    <property type="match status" value="1"/>
</dbReference>
<accession>A0A286A9T3</accession>
<dbReference type="OrthoDB" id="9788101at2"/>
<dbReference type="EMBL" id="OCMT01000003">
    <property type="protein sequence ID" value="SOD18678.1"/>
    <property type="molecule type" value="Genomic_DNA"/>
</dbReference>
<dbReference type="InterPro" id="IPR001173">
    <property type="entry name" value="Glyco_trans_2-like"/>
</dbReference>
<dbReference type="InterPro" id="IPR029044">
    <property type="entry name" value="Nucleotide-diphossugar_trans"/>
</dbReference>
<dbReference type="PANTHER" id="PTHR22916:SF3">
    <property type="entry name" value="UDP-GLCNAC:BETAGAL BETA-1,3-N-ACETYLGLUCOSAMINYLTRANSFERASE-LIKE PROTEIN 1"/>
    <property type="match status" value="1"/>
</dbReference>
<dbReference type="Proteomes" id="UP000219281">
    <property type="component" value="Unassembled WGS sequence"/>
</dbReference>
<feature type="domain" description="Glycosyltransferase 2-like" evidence="1">
    <location>
        <begin position="4"/>
        <end position="130"/>
    </location>
</feature>
<keyword evidence="3" id="KW-1185">Reference proteome</keyword>
<dbReference type="CDD" id="cd06433">
    <property type="entry name" value="GT_2_WfgS_like"/>
    <property type="match status" value="1"/>
</dbReference>
<evidence type="ECO:0000313" key="2">
    <source>
        <dbReference type="EMBL" id="SOD18678.1"/>
    </source>
</evidence>
<protein>
    <submittedName>
        <fullName evidence="2">Glycosyl transferase family 2</fullName>
    </submittedName>
</protein>
<evidence type="ECO:0000313" key="3">
    <source>
        <dbReference type="Proteomes" id="UP000219281"/>
    </source>
</evidence>
<dbReference type="AlphaFoldDB" id="A0A286A9T3"/>
<organism evidence="2 3">
    <name type="scientific">Pedobacter xixiisoli</name>
    <dbReference type="NCBI Taxonomy" id="1476464"/>
    <lineage>
        <taxon>Bacteria</taxon>
        <taxon>Pseudomonadati</taxon>
        <taxon>Bacteroidota</taxon>
        <taxon>Sphingobacteriia</taxon>
        <taxon>Sphingobacteriales</taxon>
        <taxon>Sphingobacteriaceae</taxon>
        <taxon>Pedobacter</taxon>
    </lineage>
</organism>
<keyword evidence="2" id="KW-0808">Transferase</keyword>
<dbReference type="PANTHER" id="PTHR22916">
    <property type="entry name" value="GLYCOSYLTRANSFERASE"/>
    <property type="match status" value="1"/>
</dbReference>
<dbReference type="Gene3D" id="3.90.550.10">
    <property type="entry name" value="Spore Coat Polysaccharide Biosynthesis Protein SpsA, Chain A"/>
    <property type="match status" value="1"/>
</dbReference>
<dbReference type="GO" id="GO:0016758">
    <property type="term" value="F:hexosyltransferase activity"/>
    <property type="evidence" value="ECO:0007669"/>
    <property type="project" value="UniProtKB-ARBA"/>
</dbReference>
<dbReference type="SUPFAM" id="SSF53448">
    <property type="entry name" value="Nucleotide-diphospho-sugar transferases"/>
    <property type="match status" value="1"/>
</dbReference>
<name>A0A286A9T3_9SPHI</name>
<dbReference type="RefSeq" id="WP_097132937.1">
    <property type="nucleotide sequence ID" value="NZ_OCMT01000003.1"/>
</dbReference>
<proteinExistence type="predicted"/>